<accession>A0A1Q9EXP4</accession>
<keyword evidence="1" id="KW-1133">Transmembrane helix</keyword>
<feature type="transmembrane region" description="Helical" evidence="1">
    <location>
        <begin position="454"/>
        <end position="476"/>
    </location>
</feature>
<evidence type="ECO:0008006" key="4">
    <source>
        <dbReference type="Google" id="ProtNLM"/>
    </source>
</evidence>
<sequence>MEPRLVCPSCESANLRLCSALAVLAVYVLLRIGDLEALVGESSVRITTMDIFTNTATVAIAATATLVITSCEATVLRCDGFLQRLILFILVSHCFGPSFGLKAALFNIGGGKSLAWCGEEPKATSRPSGSMSEIGPALSNCCSACGEPEPHEQQFVASMRVVDDAPDAAAQTEEVGSMRAYEDAGDAESTSAEEGVWSPPEMCVYRSDLTQQSSREELMRAISMRKSLRRAARIWRSRPPALSLEKRARLYDASSPTAAFDVFLSHTWLTDGRLKALSLLIRFGWPTLLLGWLIGAAISFPLCLTGILPQFRSTRMVLDSEPEVPDAYWVLICCAAGAMLGLLAFPYLPSRSDRCFLDFVSISQTDERLMQEGIDNIGNFLAATAELRVLWSEPYLTRIWCIFELAAFRKMNPTGKIRVVPLLVDAACSQVFLFVVLAAIAYPSIRGSFRSRNAGFLAIISFVCLAFGAAMVRVIVQCQRCVQKMIFQLSTFDVTTLQCSKQRDKESIHAAIVHWYGSLDAFTAHVRGPFRVEVLTLMRSEGIIPFGYILVGLASAAALPLGNLVSLLLVGASWEGWLTYALTFLVALDMIWFPSAVFLTITACEYVLWSEQKCKMCRYSAIGVMFAFLMLAGIAASSLALNSWVGVLSWLCVATVFAGFSWRISKACAMAYRELEE</sequence>
<gene>
    <name evidence="2" type="ORF">AK812_SmicGene3939</name>
</gene>
<feature type="transmembrane region" description="Helical" evidence="1">
    <location>
        <begin position="546"/>
        <end position="570"/>
    </location>
</feature>
<dbReference type="EMBL" id="LSRX01000048">
    <property type="protein sequence ID" value="OLQ12123.1"/>
    <property type="molecule type" value="Genomic_DNA"/>
</dbReference>
<name>A0A1Q9EXP4_SYMMI</name>
<keyword evidence="1" id="KW-0812">Transmembrane</keyword>
<reference evidence="2 3" key="1">
    <citation type="submission" date="2016-02" db="EMBL/GenBank/DDBJ databases">
        <title>Genome analysis of coral dinoflagellate symbionts highlights evolutionary adaptations to a symbiotic lifestyle.</title>
        <authorList>
            <person name="Aranda M."/>
            <person name="Li Y."/>
            <person name="Liew Y.J."/>
            <person name="Baumgarten S."/>
            <person name="Simakov O."/>
            <person name="Wilson M."/>
            <person name="Piel J."/>
            <person name="Ashoor H."/>
            <person name="Bougouffa S."/>
            <person name="Bajic V.B."/>
            <person name="Ryu T."/>
            <person name="Ravasi T."/>
            <person name="Bayer T."/>
            <person name="Micklem G."/>
            <person name="Kim H."/>
            <person name="Bhak J."/>
            <person name="Lajeunesse T.C."/>
            <person name="Voolstra C.R."/>
        </authorList>
    </citation>
    <scope>NUCLEOTIDE SEQUENCE [LARGE SCALE GENOMIC DNA]</scope>
    <source>
        <strain evidence="2 3">CCMP2467</strain>
    </source>
</reference>
<dbReference type="OrthoDB" id="418488at2759"/>
<feature type="transmembrane region" description="Helical" evidence="1">
    <location>
        <begin position="283"/>
        <end position="307"/>
    </location>
</feature>
<organism evidence="2 3">
    <name type="scientific">Symbiodinium microadriaticum</name>
    <name type="common">Dinoflagellate</name>
    <name type="synonym">Zooxanthella microadriatica</name>
    <dbReference type="NCBI Taxonomy" id="2951"/>
    <lineage>
        <taxon>Eukaryota</taxon>
        <taxon>Sar</taxon>
        <taxon>Alveolata</taxon>
        <taxon>Dinophyceae</taxon>
        <taxon>Suessiales</taxon>
        <taxon>Symbiodiniaceae</taxon>
        <taxon>Symbiodinium</taxon>
    </lineage>
</organism>
<keyword evidence="1" id="KW-0472">Membrane</keyword>
<protein>
    <recommendedName>
        <fullName evidence="4">Transmembrane protein</fullName>
    </recommendedName>
</protein>
<dbReference type="Proteomes" id="UP000186817">
    <property type="component" value="Unassembled WGS sequence"/>
</dbReference>
<proteinExistence type="predicted"/>
<feature type="transmembrane region" description="Helical" evidence="1">
    <location>
        <begin position="12"/>
        <end position="30"/>
    </location>
</feature>
<feature type="transmembrane region" description="Helical" evidence="1">
    <location>
        <begin position="621"/>
        <end position="641"/>
    </location>
</feature>
<feature type="transmembrane region" description="Helical" evidence="1">
    <location>
        <begin position="327"/>
        <end position="348"/>
    </location>
</feature>
<feature type="transmembrane region" description="Helical" evidence="1">
    <location>
        <begin position="51"/>
        <end position="69"/>
    </location>
</feature>
<comment type="caution">
    <text evidence="2">The sequence shown here is derived from an EMBL/GenBank/DDBJ whole genome shotgun (WGS) entry which is preliminary data.</text>
</comment>
<dbReference type="AlphaFoldDB" id="A0A1Q9EXP4"/>
<evidence type="ECO:0000256" key="1">
    <source>
        <dbReference type="SAM" id="Phobius"/>
    </source>
</evidence>
<evidence type="ECO:0000313" key="2">
    <source>
        <dbReference type="EMBL" id="OLQ12123.1"/>
    </source>
</evidence>
<feature type="transmembrane region" description="Helical" evidence="1">
    <location>
        <begin position="647"/>
        <end position="665"/>
    </location>
</feature>
<keyword evidence="3" id="KW-1185">Reference proteome</keyword>
<evidence type="ECO:0000313" key="3">
    <source>
        <dbReference type="Proteomes" id="UP000186817"/>
    </source>
</evidence>
<feature type="transmembrane region" description="Helical" evidence="1">
    <location>
        <begin position="419"/>
        <end position="442"/>
    </location>
</feature>